<evidence type="ECO:0000256" key="2">
    <source>
        <dbReference type="ARBA" id="ARBA00022723"/>
    </source>
</evidence>
<gene>
    <name evidence="5" type="ORF">BG011_000382</name>
</gene>
<dbReference type="GO" id="GO:0046872">
    <property type="term" value="F:metal ion binding"/>
    <property type="evidence" value="ECO:0007669"/>
    <property type="project" value="UniProtKB-KW"/>
</dbReference>
<organism evidence="5 6">
    <name type="scientific">Mortierella polycephala</name>
    <dbReference type="NCBI Taxonomy" id="41804"/>
    <lineage>
        <taxon>Eukaryota</taxon>
        <taxon>Fungi</taxon>
        <taxon>Fungi incertae sedis</taxon>
        <taxon>Mucoromycota</taxon>
        <taxon>Mortierellomycotina</taxon>
        <taxon>Mortierellomycetes</taxon>
        <taxon>Mortierellales</taxon>
        <taxon>Mortierellaceae</taxon>
        <taxon>Mortierella</taxon>
    </lineage>
</organism>
<reference evidence="5" key="1">
    <citation type="journal article" date="2020" name="Fungal Divers.">
        <title>Resolving the Mortierellaceae phylogeny through synthesis of multi-gene phylogenetics and phylogenomics.</title>
        <authorList>
            <person name="Vandepol N."/>
            <person name="Liber J."/>
            <person name="Desiro A."/>
            <person name="Na H."/>
            <person name="Kennedy M."/>
            <person name="Barry K."/>
            <person name="Grigoriev I.V."/>
            <person name="Miller A.N."/>
            <person name="O'Donnell K."/>
            <person name="Stajich J.E."/>
            <person name="Bonito G."/>
        </authorList>
    </citation>
    <scope>NUCLEOTIDE SEQUENCE</scope>
    <source>
        <strain evidence="5">KOD948</strain>
    </source>
</reference>
<keyword evidence="3" id="KW-1133">Transmembrane helix</keyword>
<dbReference type="InterPro" id="IPR027806">
    <property type="entry name" value="HARBI1_dom"/>
</dbReference>
<name>A0A9P6PJ15_9FUNG</name>
<dbReference type="Proteomes" id="UP000726737">
    <property type="component" value="Unassembled WGS sequence"/>
</dbReference>
<evidence type="ECO:0000313" key="5">
    <source>
        <dbReference type="EMBL" id="KAG0248168.1"/>
    </source>
</evidence>
<feature type="transmembrane region" description="Helical" evidence="3">
    <location>
        <begin position="23"/>
        <end position="39"/>
    </location>
</feature>
<feature type="domain" description="DDE Tnp4" evidence="4">
    <location>
        <begin position="207"/>
        <end position="274"/>
    </location>
</feature>
<protein>
    <recommendedName>
        <fullName evidence="4">DDE Tnp4 domain-containing protein</fullName>
    </recommendedName>
</protein>
<keyword evidence="3" id="KW-0812">Transmembrane</keyword>
<dbReference type="EMBL" id="JAAAJA010001079">
    <property type="protein sequence ID" value="KAG0248168.1"/>
    <property type="molecule type" value="Genomic_DNA"/>
</dbReference>
<comment type="cofactor">
    <cofactor evidence="1">
        <name>a divalent metal cation</name>
        <dbReference type="ChEBI" id="CHEBI:60240"/>
    </cofactor>
</comment>
<keyword evidence="2" id="KW-0479">Metal-binding</keyword>
<sequence length="274" mass="32307">MRTKRKSRYRNPKRQKTTLRQRYLNELGTYILYLIAVAFKRSPSLPRFLYLLGNAVELFDHFSTARYHVPLKRQRIVSTVYRDIVLSGEDEQHFYDAFRMTKDQFNFVVNLIKYHPVFARRRKKPQKDVEIQLKVALHRLSHNESLSSLTAISRYLGVSVGSVVRCTKRCAKRHRSAEMCSLLERATLLWEQPAFSPSFTRDTLVRHDSSAYKDTPLYKKKERFFSDKDHLIGDSAYALTPTLIAAHKGQNRPQERDRFNKRLRASRVKIEHAF</sequence>
<dbReference type="Pfam" id="PF13359">
    <property type="entry name" value="DDE_Tnp_4"/>
    <property type="match status" value="1"/>
</dbReference>
<proteinExistence type="predicted"/>
<dbReference type="OrthoDB" id="2446903at2759"/>
<accession>A0A9P6PJ15</accession>
<evidence type="ECO:0000259" key="4">
    <source>
        <dbReference type="Pfam" id="PF13359"/>
    </source>
</evidence>
<evidence type="ECO:0000313" key="6">
    <source>
        <dbReference type="Proteomes" id="UP000726737"/>
    </source>
</evidence>
<comment type="caution">
    <text evidence="5">The sequence shown here is derived from an EMBL/GenBank/DDBJ whole genome shotgun (WGS) entry which is preliminary data.</text>
</comment>
<evidence type="ECO:0000256" key="1">
    <source>
        <dbReference type="ARBA" id="ARBA00001968"/>
    </source>
</evidence>
<evidence type="ECO:0000256" key="3">
    <source>
        <dbReference type="SAM" id="Phobius"/>
    </source>
</evidence>
<keyword evidence="3" id="KW-0472">Membrane</keyword>
<keyword evidence="6" id="KW-1185">Reference proteome</keyword>
<dbReference type="AlphaFoldDB" id="A0A9P6PJ15"/>